<dbReference type="EMBL" id="FPCH01000003">
    <property type="protein sequence ID" value="SFV36775.1"/>
    <property type="molecule type" value="Genomic_DNA"/>
</dbReference>
<dbReference type="GO" id="GO:0032259">
    <property type="term" value="P:methylation"/>
    <property type="evidence" value="ECO:0007669"/>
    <property type="project" value="UniProtKB-KW"/>
</dbReference>
<dbReference type="Proteomes" id="UP000199423">
    <property type="component" value="Unassembled WGS sequence"/>
</dbReference>
<keyword evidence="2" id="KW-0489">Methyltransferase</keyword>
<dbReference type="InterPro" id="IPR029063">
    <property type="entry name" value="SAM-dependent_MTases_sf"/>
</dbReference>
<dbReference type="STRING" id="51670.SAMN04488557_2757"/>
<dbReference type="OrthoDB" id="9800231at2"/>
<proteinExistence type="predicted"/>
<evidence type="ECO:0000313" key="3">
    <source>
        <dbReference type="Proteomes" id="UP000199423"/>
    </source>
</evidence>
<name>A0A1I7NQ77_9HYPH</name>
<dbReference type="InterPro" id="IPR013216">
    <property type="entry name" value="Methyltransf_11"/>
</dbReference>
<organism evidence="2 3">
    <name type="scientific">Hyphomicrobium facile</name>
    <dbReference type="NCBI Taxonomy" id="51670"/>
    <lineage>
        <taxon>Bacteria</taxon>
        <taxon>Pseudomonadati</taxon>
        <taxon>Pseudomonadota</taxon>
        <taxon>Alphaproteobacteria</taxon>
        <taxon>Hyphomicrobiales</taxon>
        <taxon>Hyphomicrobiaceae</taxon>
        <taxon>Hyphomicrobium</taxon>
    </lineage>
</organism>
<dbReference type="Gene3D" id="3.40.50.150">
    <property type="entry name" value="Vaccinia Virus protein VP39"/>
    <property type="match status" value="1"/>
</dbReference>
<dbReference type="RefSeq" id="WP_092868326.1">
    <property type="nucleotide sequence ID" value="NZ_FPCH01000003.1"/>
</dbReference>
<protein>
    <submittedName>
        <fullName evidence="2">Methyltransferase domain-containing protein</fullName>
    </submittedName>
</protein>
<dbReference type="SUPFAM" id="SSF53335">
    <property type="entry name" value="S-adenosyl-L-methionine-dependent methyltransferases"/>
    <property type="match status" value="1"/>
</dbReference>
<sequence>MPLDAKTLRDFYRTPLGRVVRRQLTTAIRARWSRVSGLTVAGAGFATPFLGTFRTEAQRLACLMPARQGAIVWPHSGHCHSVLVTENQWPLPDNSVDRLLVVHCLEQAERPGPLLREVWRVLKPEGRALFVVPNRRGLWSRMDRTPFGHGLPFSRGQLETQLIDALFTPVDWGEALYFPPVNQRLLLRIATPIERFGSSMSIGVAGVILVEAKKEVMAPVGSGKRVAQPAILKPADTRSTSGVRRF</sequence>
<keyword evidence="2" id="KW-0808">Transferase</keyword>
<feature type="domain" description="Methyltransferase type 11" evidence="1">
    <location>
        <begin position="87"/>
        <end position="130"/>
    </location>
</feature>
<keyword evidence="3" id="KW-1185">Reference proteome</keyword>
<dbReference type="Pfam" id="PF08241">
    <property type="entry name" value="Methyltransf_11"/>
    <property type="match status" value="1"/>
</dbReference>
<dbReference type="GO" id="GO:0008757">
    <property type="term" value="F:S-adenosylmethionine-dependent methyltransferase activity"/>
    <property type="evidence" value="ECO:0007669"/>
    <property type="project" value="InterPro"/>
</dbReference>
<evidence type="ECO:0000313" key="2">
    <source>
        <dbReference type="EMBL" id="SFV36775.1"/>
    </source>
</evidence>
<dbReference type="AlphaFoldDB" id="A0A1I7NQ77"/>
<accession>A0A1I7NQ77</accession>
<gene>
    <name evidence="2" type="ORF">SAMN04488557_2757</name>
</gene>
<evidence type="ECO:0000259" key="1">
    <source>
        <dbReference type="Pfam" id="PF08241"/>
    </source>
</evidence>
<reference evidence="3" key="1">
    <citation type="submission" date="2016-10" db="EMBL/GenBank/DDBJ databases">
        <authorList>
            <person name="Varghese N."/>
            <person name="Submissions S."/>
        </authorList>
    </citation>
    <scope>NUCLEOTIDE SEQUENCE [LARGE SCALE GENOMIC DNA]</scope>
    <source>
        <strain evidence="3">DSM 1565</strain>
    </source>
</reference>